<dbReference type="PRINTS" id="PR00038">
    <property type="entry name" value="HTHLUXR"/>
</dbReference>
<protein>
    <submittedName>
        <fullName evidence="8">LuxR C-terminal-related transcriptional regulator</fullName>
    </submittedName>
</protein>
<evidence type="ECO:0000313" key="9">
    <source>
        <dbReference type="Proteomes" id="UP001597541"/>
    </source>
</evidence>
<dbReference type="Gene3D" id="3.40.50.2300">
    <property type="match status" value="1"/>
</dbReference>
<evidence type="ECO:0000313" key="8">
    <source>
        <dbReference type="EMBL" id="MFD2614277.1"/>
    </source>
</evidence>
<dbReference type="SUPFAM" id="SSF52172">
    <property type="entry name" value="CheY-like"/>
    <property type="match status" value="1"/>
</dbReference>
<keyword evidence="2" id="KW-0805">Transcription regulation</keyword>
<comment type="caution">
    <text evidence="8">The sequence shown here is derived from an EMBL/GenBank/DDBJ whole genome shotgun (WGS) entry which is preliminary data.</text>
</comment>
<evidence type="ECO:0000259" key="6">
    <source>
        <dbReference type="PROSITE" id="PS50043"/>
    </source>
</evidence>
<evidence type="ECO:0000256" key="4">
    <source>
        <dbReference type="ARBA" id="ARBA00023163"/>
    </source>
</evidence>
<dbReference type="InterPro" id="IPR000792">
    <property type="entry name" value="Tscrpt_reg_LuxR_C"/>
</dbReference>
<dbReference type="EMBL" id="JBHUME010000011">
    <property type="protein sequence ID" value="MFD2614277.1"/>
    <property type="molecule type" value="Genomic_DNA"/>
</dbReference>
<dbReference type="InterPro" id="IPR051015">
    <property type="entry name" value="EvgA-like"/>
</dbReference>
<dbReference type="InterPro" id="IPR001789">
    <property type="entry name" value="Sig_transdc_resp-reg_receiver"/>
</dbReference>
<keyword evidence="9" id="KW-1185">Reference proteome</keyword>
<comment type="caution">
    <text evidence="5">Lacks conserved residue(s) required for the propagation of feature annotation.</text>
</comment>
<sequence>MRKIAIADTFPIVRRGIMGVVSAQPDLEVVGEAGSEQELFLLLIRHKPDICIIGTPFHGESGLEVVRRMKARGLQTQWICIEAQPGEQQVSPIDLMNVNGYLLKEALPEELVYTIRMVQRGRKHFDAGLLEKKVREGAHTFEELSFKEKEVLGLIGLGLNNKAIAVRLFISEYLVMRYVSEILAKLNLPDRAQAAAYAKSKGIVRYGRTS</sequence>
<keyword evidence="3" id="KW-0238">DNA-binding</keyword>
<dbReference type="InterPro" id="IPR011006">
    <property type="entry name" value="CheY-like_superfamily"/>
</dbReference>
<feature type="domain" description="Response regulatory" evidence="7">
    <location>
        <begin position="3"/>
        <end position="119"/>
    </location>
</feature>
<name>A0ABW5PJN0_9BACL</name>
<dbReference type="Proteomes" id="UP001597541">
    <property type="component" value="Unassembled WGS sequence"/>
</dbReference>
<dbReference type="SMART" id="SM00421">
    <property type="entry name" value="HTH_LUXR"/>
    <property type="match status" value="1"/>
</dbReference>
<feature type="domain" description="HTH luxR-type" evidence="6">
    <location>
        <begin position="137"/>
        <end position="202"/>
    </location>
</feature>
<dbReference type="PANTHER" id="PTHR45566">
    <property type="entry name" value="HTH-TYPE TRANSCRIPTIONAL REGULATOR YHJB-RELATED"/>
    <property type="match status" value="1"/>
</dbReference>
<evidence type="ECO:0000259" key="7">
    <source>
        <dbReference type="PROSITE" id="PS50110"/>
    </source>
</evidence>
<dbReference type="InterPro" id="IPR016032">
    <property type="entry name" value="Sig_transdc_resp-reg_C-effctor"/>
</dbReference>
<dbReference type="SUPFAM" id="SSF46894">
    <property type="entry name" value="C-terminal effector domain of the bipartite response regulators"/>
    <property type="match status" value="1"/>
</dbReference>
<dbReference type="CDD" id="cd17535">
    <property type="entry name" value="REC_NarL-like"/>
    <property type="match status" value="1"/>
</dbReference>
<reference evidence="9" key="1">
    <citation type="journal article" date="2019" name="Int. J. Syst. Evol. Microbiol.">
        <title>The Global Catalogue of Microorganisms (GCM) 10K type strain sequencing project: providing services to taxonomists for standard genome sequencing and annotation.</title>
        <authorList>
            <consortium name="The Broad Institute Genomics Platform"/>
            <consortium name="The Broad Institute Genome Sequencing Center for Infectious Disease"/>
            <person name="Wu L."/>
            <person name="Ma J."/>
        </authorList>
    </citation>
    <scope>NUCLEOTIDE SEQUENCE [LARGE SCALE GENOMIC DNA]</scope>
    <source>
        <strain evidence="9">KCTC 3950</strain>
    </source>
</reference>
<accession>A0ABW5PJN0</accession>
<keyword evidence="1" id="KW-0597">Phosphoprotein</keyword>
<dbReference type="RefSeq" id="WP_377604964.1">
    <property type="nucleotide sequence ID" value="NZ_JBHUME010000011.1"/>
</dbReference>
<dbReference type="PROSITE" id="PS50043">
    <property type="entry name" value="HTH_LUXR_2"/>
    <property type="match status" value="1"/>
</dbReference>
<dbReference type="InterPro" id="IPR058245">
    <property type="entry name" value="NreC/VraR/RcsB-like_REC"/>
</dbReference>
<dbReference type="Pfam" id="PF00196">
    <property type="entry name" value="GerE"/>
    <property type="match status" value="1"/>
</dbReference>
<organism evidence="8 9">
    <name type="scientific">Paenibacillus gansuensis</name>
    <dbReference type="NCBI Taxonomy" id="306542"/>
    <lineage>
        <taxon>Bacteria</taxon>
        <taxon>Bacillati</taxon>
        <taxon>Bacillota</taxon>
        <taxon>Bacilli</taxon>
        <taxon>Bacillales</taxon>
        <taxon>Paenibacillaceae</taxon>
        <taxon>Paenibacillus</taxon>
    </lineage>
</organism>
<evidence type="ECO:0000256" key="2">
    <source>
        <dbReference type="ARBA" id="ARBA00023015"/>
    </source>
</evidence>
<dbReference type="PANTHER" id="PTHR45566:SF2">
    <property type="entry name" value="NARL SUBFAMILY"/>
    <property type="match status" value="1"/>
</dbReference>
<dbReference type="PROSITE" id="PS50110">
    <property type="entry name" value="RESPONSE_REGULATORY"/>
    <property type="match status" value="1"/>
</dbReference>
<evidence type="ECO:0000256" key="1">
    <source>
        <dbReference type="ARBA" id="ARBA00022553"/>
    </source>
</evidence>
<evidence type="ECO:0000256" key="3">
    <source>
        <dbReference type="ARBA" id="ARBA00023125"/>
    </source>
</evidence>
<dbReference type="CDD" id="cd06170">
    <property type="entry name" value="LuxR_C_like"/>
    <property type="match status" value="1"/>
</dbReference>
<dbReference type="Pfam" id="PF00072">
    <property type="entry name" value="Response_reg"/>
    <property type="match status" value="1"/>
</dbReference>
<evidence type="ECO:0000256" key="5">
    <source>
        <dbReference type="PROSITE-ProRule" id="PRU00169"/>
    </source>
</evidence>
<gene>
    <name evidence="8" type="ORF">ACFSUF_17850</name>
</gene>
<keyword evidence="4" id="KW-0804">Transcription</keyword>
<proteinExistence type="predicted"/>